<dbReference type="Proteomes" id="UP000800093">
    <property type="component" value="Unassembled WGS sequence"/>
</dbReference>
<dbReference type="InterPro" id="IPR045469">
    <property type="entry name" value="Nis1"/>
</dbReference>
<organism evidence="1 2">
    <name type="scientific">Lojkania enalia</name>
    <dbReference type="NCBI Taxonomy" id="147567"/>
    <lineage>
        <taxon>Eukaryota</taxon>
        <taxon>Fungi</taxon>
        <taxon>Dikarya</taxon>
        <taxon>Ascomycota</taxon>
        <taxon>Pezizomycotina</taxon>
        <taxon>Dothideomycetes</taxon>
        <taxon>Pleosporomycetidae</taxon>
        <taxon>Pleosporales</taxon>
        <taxon>Pleosporales incertae sedis</taxon>
        <taxon>Lojkania</taxon>
    </lineage>
</organism>
<evidence type="ECO:0000313" key="1">
    <source>
        <dbReference type="EMBL" id="KAF2259487.1"/>
    </source>
</evidence>
<keyword evidence="2" id="KW-1185">Reference proteome</keyword>
<name>A0A9P4K1A5_9PLEO</name>
<reference evidence="2" key="1">
    <citation type="journal article" date="2020" name="Stud. Mycol.">
        <title>101 Dothideomycetes genomes: A test case for predicting lifestyles and emergence of pathogens.</title>
        <authorList>
            <person name="Haridas S."/>
            <person name="Albert R."/>
            <person name="Binder M."/>
            <person name="Bloem J."/>
            <person name="LaButti K."/>
            <person name="Salamov A."/>
            <person name="Andreopoulos B."/>
            <person name="Baker S."/>
            <person name="Barry K."/>
            <person name="Bills G."/>
            <person name="Bluhm B."/>
            <person name="Cannon C."/>
            <person name="Castanera R."/>
            <person name="Culley D."/>
            <person name="Daum C."/>
            <person name="Ezra D."/>
            <person name="Gonzalez J."/>
            <person name="Henrissat B."/>
            <person name="Kuo A."/>
            <person name="Liang C."/>
            <person name="Lipzen A."/>
            <person name="Lutzoni F."/>
            <person name="Magnuson J."/>
            <person name="Mondo S."/>
            <person name="Nolan M."/>
            <person name="Ohm R."/>
            <person name="Pangilinan J."/>
            <person name="Park H.-J."/>
            <person name="Ramirez L."/>
            <person name="Alfaro M."/>
            <person name="Sun H."/>
            <person name="Tritt A."/>
            <person name="Yoshinaga Y."/>
            <person name="Zwiers L.-H."/>
            <person name="Turgeon B."/>
            <person name="Goodwin S."/>
            <person name="Spatafora J."/>
            <person name="Crous P."/>
            <person name="Grigoriev I."/>
        </authorList>
    </citation>
    <scope>NUCLEOTIDE SEQUENCE [LARGE SCALE GENOMIC DNA]</scope>
    <source>
        <strain evidence="2">CBS 304.66</strain>
    </source>
</reference>
<feature type="non-terminal residue" evidence="1">
    <location>
        <position position="1"/>
    </location>
</feature>
<protein>
    <submittedName>
        <fullName evidence="1">Uncharacterized protein</fullName>
    </submittedName>
</protein>
<dbReference type="OrthoDB" id="3913322at2759"/>
<dbReference type="EMBL" id="ML986707">
    <property type="protein sequence ID" value="KAF2259487.1"/>
    <property type="molecule type" value="Genomic_DNA"/>
</dbReference>
<feature type="non-terminal residue" evidence="1">
    <location>
        <position position="131"/>
    </location>
</feature>
<dbReference type="Pfam" id="PF19271">
    <property type="entry name" value="Nis1"/>
    <property type="match status" value="1"/>
</dbReference>
<dbReference type="AlphaFoldDB" id="A0A9P4K1A5"/>
<comment type="caution">
    <text evidence="1">The sequence shown here is derived from an EMBL/GenBank/DDBJ whole genome shotgun (WGS) entry which is preliminary data.</text>
</comment>
<proteinExistence type="predicted"/>
<gene>
    <name evidence="1" type="ORF">CC78DRAFT_437658</name>
</gene>
<accession>A0A9P4K1A5</accession>
<sequence length="131" mass="13842">AVASTLALTTSRIIGFKAPSKVQLSSTVDVELITQGYIQKVADVGVGFGWGSKAPGYIGYFHTNAYLGPEKSNIASTNISFRVTVPKGLANYGFKEGDKLTLSAALYSIYGLSGLVTLTNMNVTVEIAKET</sequence>
<evidence type="ECO:0000313" key="2">
    <source>
        <dbReference type="Proteomes" id="UP000800093"/>
    </source>
</evidence>